<evidence type="ECO:0000256" key="10">
    <source>
        <dbReference type="HAMAP-Rule" id="MF_00121"/>
    </source>
</evidence>
<comment type="similarity">
    <text evidence="1 10">Belongs to the GatB/GatE family. GatB subfamily.</text>
</comment>
<dbReference type="Gene3D" id="1.10.150.380">
    <property type="entry name" value="GatB domain, N-terminal subdomain"/>
    <property type="match status" value="1"/>
</dbReference>
<proteinExistence type="inferred from homology"/>
<organism evidence="12 13">
    <name type="scientific">Candidatus Stercoripulliclostridium merdipullorum</name>
    <dbReference type="NCBI Taxonomy" id="2840952"/>
    <lineage>
        <taxon>Bacteria</taxon>
        <taxon>Bacillati</taxon>
        <taxon>Bacillota</taxon>
        <taxon>Clostridia</taxon>
        <taxon>Eubacteriales</taxon>
        <taxon>Candidatus Stercoripulliclostridium</taxon>
    </lineage>
</organism>
<keyword evidence="3 10" id="KW-0436">Ligase</keyword>
<comment type="subunit">
    <text evidence="2 10">Heterotrimer of A, B and C subunits.</text>
</comment>
<dbReference type="InterPro" id="IPR023168">
    <property type="entry name" value="GatB_Yqey_C_2"/>
</dbReference>
<comment type="caution">
    <text evidence="12">The sequence shown here is derived from an EMBL/GenBank/DDBJ whole genome shotgun (WGS) entry which is preliminary data.</text>
</comment>
<gene>
    <name evidence="10 12" type="primary">gatB</name>
    <name evidence="12" type="ORF">IAB14_02415</name>
</gene>
<evidence type="ECO:0000256" key="2">
    <source>
        <dbReference type="ARBA" id="ARBA00011123"/>
    </source>
</evidence>
<dbReference type="AlphaFoldDB" id="A0A9D1NBA3"/>
<keyword evidence="4 10" id="KW-0547">Nucleotide-binding</keyword>
<evidence type="ECO:0000256" key="3">
    <source>
        <dbReference type="ARBA" id="ARBA00022598"/>
    </source>
</evidence>
<keyword evidence="6 10" id="KW-0648">Protein biosynthesis</keyword>
<dbReference type="NCBIfam" id="NF004014">
    <property type="entry name" value="PRK05477.1-4"/>
    <property type="match status" value="1"/>
</dbReference>
<dbReference type="NCBIfam" id="NF004012">
    <property type="entry name" value="PRK05477.1-2"/>
    <property type="match status" value="1"/>
</dbReference>
<dbReference type="EMBL" id="DVOH01000016">
    <property type="protein sequence ID" value="HIU99952.1"/>
    <property type="molecule type" value="Genomic_DNA"/>
</dbReference>
<feature type="domain" description="Asn/Gln amidotransferase" evidence="11">
    <location>
        <begin position="322"/>
        <end position="467"/>
    </location>
</feature>
<dbReference type="SUPFAM" id="SSF55931">
    <property type="entry name" value="Glutamine synthetase/guanido kinase"/>
    <property type="match status" value="1"/>
</dbReference>
<dbReference type="InterPro" id="IPR014746">
    <property type="entry name" value="Gln_synth/guanido_kin_cat_dom"/>
</dbReference>
<evidence type="ECO:0000256" key="6">
    <source>
        <dbReference type="ARBA" id="ARBA00022917"/>
    </source>
</evidence>
<dbReference type="SMART" id="SM00845">
    <property type="entry name" value="GatB_Yqey"/>
    <property type="match status" value="1"/>
</dbReference>
<evidence type="ECO:0000256" key="7">
    <source>
        <dbReference type="ARBA" id="ARBA00024799"/>
    </source>
</evidence>
<dbReference type="PROSITE" id="PS01234">
    <property type="entry name" value="GATB"/>
    <property type="match status" value="1"/>
</dbReference>
<evidence type="ECO:0000256" key="9">
    <source>
        <dbReference type="ARBA" id="ARBA00047913"/>
    </source>
</evidence>
<evidence type="ECO:0000256" key="5">
    <source>
        <dbReference type="ARBA" id="ARBA00022840"/>
    </source>
</evidence>
<comment type="catalytic activity">
    <reaction evidence="8 10">
        <text>L-aspartyl-tRNA(Asn) + L-glutamine + ATP + H2O = L-asparaginyl-tRNA(Asn) + L-glutamate + ADP + phosphate + 2 H(+)</text>
        <dbReference type="Rhea" id="RHEA:14513"/>
        <dbReference type="Rhea" id="RHEA-COMP:9674"/>
        <dbReference type="Rhea" id="RHEA-COMP:9677"/>
        <dbReference type="ChEBI" id="CHEBI:15377"/>
        <dbReference type="ChEBI" id="CHEBI:15378"/>
        <dbReference type="ChEBI" id="CHEBI:29985"/>
        <dbReference type="ChEBI" id="CHEBI:30616"/>
        <dbReference type="ChEBI" id="CHEBI:43474"/>
        <dbReference type="ChEBI" id="CHEBI:58359"/>
        <dbReference type="ChEBI" id="CHEBI:78515"/>
        <dbReference type="ChEBI" id="CHEBI:78516"/>
        <dbReference type="ChEBI" id="CHEBI:456216"/>
    </reaction>
</comment>
<dbReference type="Pfam" id="PF02637">
    <property type="entry name" value="GatB_Yqey"/>
    <property type="match status" value="1"/>
</dbReference>
<dbReference type="PANTHER" id="PTHR11659:SF4">
    <property type="entry name" value="ASPARTYL_GLUTAMYL-TRNA(GLN) AMIDOTRANSFERASE SUBUNIT B_E CATALYTIC DOMAIN-CONTAINING PROTEIN"/>
    <property type="match status" value="1"/>
</dbReference>
<dbReference type="InterPro" id="IPR003789">
    <property type="entry name" value="Asn/Gln_tRNA_amidoTrase-B-like"/>
</dbReference>
<reference evidence="12" key="1">
    <citation type="submission" date="2020-10" db="EMBL/GenBank/DDBJ databases">
        <authorList>
            <person name="Gilroy R."/>
        </authorList>
    </citation>
    <scope>NUCLEOTIDE SEQUENCE</scope>
    <source>
        <strain evidence="12">23406</strain>
    </source>
</reference>
<keyword evidence="5 10" id="KW-0067">ATP-binding</keyword>
<evidence type="ECO:0000259" key="11">
    <source>
        <dbReference type="SMART" id="SM00845"/>
    </source>
</evidence>
<dbReference type="InterPro" id="IPR006075">
    <property type="entry name" value="Asn/Gln-tRNA_Trfase_suB/E_cat"/>
</dbReference>
<accession>A0A9D1NBA3</accession>
<sequence>MSYELIVGLETHVELSTKTKIFCSCPTSFGDSPNSNCCPVCLGFPGALPRLNRAVVEYAVKAGLATDCKIGRVSKMDRKNYVYPDLPKAYQISQFDRPLCYDGGMDLSSGNRIRINRIHIEEDAGKLIHTAQGVCIDYNRGGTPLIEIVTEPDFRSIEEVREYVENLRLIMRYLDVSDCKMQEGSMRCDVNISVRRKGETRFGTRTELKNMNSISFICKAIEVEYQRQIDEIEHGRPIVQETRRYVESGNYTESMRGKEDSQDYRYFREPDLPLVNVSDAEVEALAAALPELPRAKLNRYVDDFGINEKEARQIVRYPALAKYFEAMAEGVNPRQAANVMLTYVFRCFETDEQKEEGCVPVAAEELNRVLRYAAEGKLNQNALKKVVDTMLKEGKGFDAIFTLEQFQAPEIDLSALCKGIVSDNPKIVSSYLGGAEKAIGALIGQAMKATKGAVDPAAIRAAILAAIEEVRA</sequence>
<dbReference type="InterPro" id="IPR018027">
    <property type="entry name" value="Asn/Gln_amidotransferase"/>
</dbReference>
<dbReference type="Proteomes" id="UP000886891">
    <property type="component" value="Unassembled WGS sequence"/>
</dbReference>
<dbReference type="SUPFAM" id="SSF89095">
    <property type="entry name" value="GatB/YqeY motif"/>
    <property type="match status" value="1"/>
</dbReference>
<dbReference type="GO" id="GO:0050567">
    <property type="term" value="F:glutaminyl-tRNA synthase (glutamine-hydrolyzing) activity"/>
    <property type="evidence" value="ECO:0007669"/>
    <property type="project" value="UniProtKB-UniRule"/>
</dbReference>
<dbReference type="Gene3D" id="1.10.10.410">
    <property type="match status" value="1"/>
</dbReference>
<dbReference type="HAMAP" id="MF_00121">
    <property type="entry name" value="GatB"/>
    <property type="match status" value="1"/>
</dbReference>
<comment type="function">
    <text evidence="7 10">Allows the formation of correctly charged Asn-tRNA(Asn) or Gln-tRNA(Gln) through the transamidation of misacylated Asp-tRNA(Asn) or Glu-tRNA(Gln) in organisms which lack either or both of asparaginyl-tRNA or glutaminyl-tRNA synthetases. The reaction takes place in the presence of glutamine and ATP through an activated phospho-Asp-tRNA(Asn) or phospho-Glu-tRNA(Gln).</text>
</comment>
<name>A0A9D1NBA3_9FIRM</name>
<dbReference type="InterPro" id="IPR017958">
    <property type="entry name" value="Gln-tRNA_amidoTrfase_suB_CS"/>
</dbReference>
<dbReference type="PANTHER" id="PTHR11659">
    <property type="entry name" value="GLUTAMYL-TRNA GLN AMIDOTRANSFERASE SUBUNIT B MITOCHONDRIAL AND PROKARYOTIC PET112-RELATED"/>
    <property type="match status" value="1"/>
</dbReference>
<evidence type="ECO:0000313" key="13">
    <source>
        <dbReference type="Proteomes" id="UP000886891"/>
    </source>
</evidence>
<dbReference type="GO" id="GO:0006412">
    <property type="term" value="P:translation"/>
    <property type="evidence" value="ECO:0007669"/>
    <property type="project" value="UniProtKB-UniRule"/>
</dbReference>
<dbReference type="NCBIfam" id="TIGR00133">
    <property type="entry name" value="gatB"/>
    <property type="match status" value="1"/>
</dbReference>
<dbReference type="InterPro" id="IPR042114">
    <property type="entry name" value="GatB_C_1"/>
</dbReference>
<protein>
    <recommendedName>
        <fullName evidence="10">Aspartyl/glutamyl-tRNA(Asn/Gln) amidotransferase subunit B</fullName>
        <shortName evidence="10">Asp/Glu-ADT subunit B</shortName>
        <ecNumber evidence="10">6.3.5.-</ecNumber>
    </recommendedName>
</protein>
<dbReference type="GO" id="GO:0005524">
    <property type="term" value="F:ATP binding"/>
    <property type="evidence" value="ECO:0007669"/>
    <property type="project" value="UniProtKB-KW"/>
</dbReference>
<dbReference type="EC" id="6.3.5.-" evidence="10"/>
<reference evidence="12" key="2">
    <citation type="journal article" date="2021" name="PeerJ">
        <title>Extensive microbial diversity within the chicken gut microbiome revealed by metagenomics and culture.</title>
        <authorList>
            <person name="Gilroy R."/>
            <person name="Ravi A."/>
            <person name="Getino M."/>
            <person name="Pursley I."/>
            <person name="Horton D.L."/>
            <person name="Alikhan N.F."/>
            <person name="Baker D."/>
            <person name="Gharbi K."/>
            <person name="Hall N."/>
            <person name="Watson M."/>
            <person name="Adriaenssens E.M."/>
            <person name="Foster-Nyarko E."/>
            <person name="Jarju S."/>
            <person name="Secka A."/>
            <person name="Antonio M."/>
            <person name="Oren A."/>
            <person name="Chaudhuri R.R."/>
            <person name="La Ragione R."/>
            <person name="Hildebrand F."/>
            <person name="Pallen M.J."/>
        </authorList>
    </citation>
    <scope>NUCLEOTIDE SEQUENCE</scope>
    <source>
        <strain evidence="12">23406</strain>
    </source>
</reference>
<evidence type="ECO:0000256" key="1">
    <source>
        <dbReference type="ARBA" id="ARBA00005306"/>
    </source>
</evidence>
<evidence type="ECO:0000256" key="4">
    <source>
        <dbReference type="ARBA" id="ARBA00022741"/>
    </source>
</evidence>
<dbReference type="InterPro" id="IPR017959">
    <property type="entry name" value="Asn/Gln-tRNA_amidoTrfase_suB/E"/>
</dbReference>
<evidence type="ECO:0000313" key="12">
    <source>
        <dbReference type="EMBL" id="HIU99952.1"/>
    </source>
</evidence>
<dbReference type="InterPro" id="IPR004413">
    <property type="entry name" value="GatB"/>
</dbReference>
<comment type="catalytic activity">
    <reaction evidence="9 10">
        <text>L-glutamyl-tRNA(Gln) + L-glutamine + ATP + H2O = L-glutaminyl-tRNA(Gln) + L-glutamate + ADP + phosphate + H(+)</text>
        <dbReference type="Rhea" id="RHEA:17521"/>
        <dbReference type="Rhea" id="RHEA-COMP:9681"/>
        <dbReference type="Rhea" id="RHEA-COMP:9684"/>
        <dbReference type="ChEBI" id="CHEBI:15377"/>
        <dbReference type="ChEBI" id="CHEBI:15378"/>
        <dbReference type="ChEBI" id="CHEBI:29985"/>
        <dbReference type="ChEBI" id="CHEBI:30616"/>
        <dbReference type="ChEBI" id="CHEBI:43474"/>
        <dbReference type="ChEBI" id="CHEBI:58359"/>
        <dbReference type="ChEBI" id="CHEBI:78520"/>
        <dbReference type="ChEBI" id="CHEBI:78521"/>
        <dbReference type="ChEBI" id="CHEBI:456216"/>
    </reaction>
</comment>
<evidence type="ECO:0000256" key="8">
    <source>
        <dbReference type="ARBA" id="ARBA00047380"/>
    </source>
</evidence>
<dbReference type="Pfam" id="PF02934">
    <property type="entry name" value="GatB_N"/>
    <property type="match status" value="1"/>
</dbReference>